<evidence type="ECO:0000259" key="2">
    <source>
        <dbReference type="Pfam" id="PF10099"/>
    </source>
</evidence>
<dbReference type="AlphaFoldDB" id="A0A433X291"/>
<dbReference type="InterPro" id="IPR018764">
    <property type="entry name" value="RskA_C"/>
</dbReference>
<feature type="domain" description="Anti-sigma K factor RskA C-terminal" evidence="2">
    <location>
        <begin position="100"/>
        <end position="230"/>
    </location>
</feature>
<evidence type="ECO:0000256" key="1">
    <source>
        <dbReference type="SAM" id="MobiDB-lite"/>
    </source>
</evidence>
<organism evidence="3 4">
    <name type="scientific">Arsenicitalea aurantiaca</name>
    <dbReference type="NCBI Taxonomy" id="1783274"/>
    <lineage>
        <taxon>Bacteria</taxon>
        <taxon>Pseudomonadati</taxon>
        <taxon>Pseudomonadota</taxon>
        <taxon>Alphaproteobacteria</taxon>
        <taxon>Hyphomicrobiales</taxon>
        <taxon>Devosiaceae</taxon>
        <taxon>Arsenicitalea</taxon>
    </lineage>
</organism>
<evidence type="ECO:0000313" key="3">
    <source>
        <dbReference type="EMBL" id="RUT28223.1"/>
    </source>
</evidence>
<dbReference type="Pfam" id="PF10099">
    <property type="entry name" value="RskA_C"/>
    <property type="match status" value="1"/>
</dbReference>
<dbReference type="EMBL" id="RZNJ01000009">
    <property type="protein sequence ID" value="RUT28223.1"/>
    <property type="molecule type" value="Genomic_DNA"/>
</dbReference>
<feature type="region of interest" description="Disordered" evidence="1">
    <location>
        <begin position="216"/>
        <end position="239"/>
    </location>
</feature>
<proteinExistence type="predicted"/>
<sequence>MSAETIGSGGEDGDAIRIGEYALGLLPAQEAAALARQIAEEPALAAELRFWQSRLSDLDEEFAEVSPPAAVLPAIEKRLFGSAEARGGLWESLGFWRGLAAAGVAVAVLSLGAHMLRPVPVDPDAFAVQLVAALNAQEGSGVQFVALFDAETGNVRITSLSGEPVPDRDFELWYIEAGSDPVSMGVVPLDARTEIPLGPADRARLTPGTVLAITLEPQGGSPTGDPTGPVVAAGPATPI</sequence>
<protein>
    <submittedName>
        <fullName evidence="3">Anti-sigma factor</fullName>
    </submittedName>
</protein>
<dbReference type="GO" id="GO:0005886">
    <property type="term" value="C:plasma membrane"/>
    <property type="evidence" value="ECO:0007669"/>
    <property type="project" value="InterPro"/>
</dbReference>
<dbReference type="InterPro" id="IPR051474">
    <property type="entry name" value="Anti-sigma-K/W_factor"/>
</dbReference>
<dbReference type="OrthoDB" id="9816387at2"/>
<gene>
    <name evidence="3" type="ORF">EMQ25_17660</name>
</gene>
<accession>A0A433X291</accession>
<evidence type="ECO:0000313" key="4">
    <source>
        <dbReference type="Proteomes" id="UP000281547"/>
    </source>
</evidence>
<name>A0A433X291_9HYPH</name>
<comment type="caution">
    <text evidence="3">The sequence shown here is derived from an EMBL/GenBank/DDBJ whole genome shotgun (WGS) entry which is preliminary data.</text>
</comment>
<dbReference type="GO" id="GO:0016989">
    <property type="term" value="F:sigma factor antagonist activity"/>
    <property type="evidence" value="ECO:0007669"/>
    <property type="project" value="TreeGrafter"/>
</dbReference>
<dbReference type="PANTHER" id="PTHR37461">
    <property type="entry name" value="ANTI-SIGMA-K FACTOR RSKA"/>
    <property type="match status" value="1"/>
</dbReference>
<reference evidence="3 4" key="1">
    <citation type="journal article" date="2016" name="Int. J. Syst. Evol. Microbiol.">
        <title>Arsenicitalea aurantiaca gen. nov., sp. nov., a new member of the family Hyphomicrobiaceae, isolated from high-arsenic sediment.</title>
        <authorList>
            <person name="Mu Y."/>
            <person name="Zhou L."/>
            <person name="Zeng X.C."/>
            <person name="Liu L."/>
            <person name="Pan Y."/>
            <person name="Chen X."/>
            <person name="Wang J."/>
            <person name="Li S."/>
            <person name="Li W.J."/>
            <person name="Wang Y."/>
        </authorList>
    </citation>
    <scope>NUCLEOTIDE SEQUENCE [LARGE SCALE GENOMIC DNA]</scope>
    <source>
        <strain evidence="3 4">42-50</strain>
    </source>
</reference>
<keyword evidence="4" id="KW-1185">Reference proteome</keyword>
<dbReference type="Proteomes" id="UP000281547">
    <property type="component" value="Unassembled WGS sequence"/>
</dbReference>
<dbReference type="RefSeq" id="WP_127189935.1">
    <property type="nucleotide sequence ID" value="NZ_RZNJ01000009.1"/>
</dbReference>
<dbReference type="GO" id="GO:0006417">
    <property type="term" value="P:regulation of translation"/>
    <property type="evidence" value="ECO:0007669"/>
    <property type="project" value="TreeGrafter"/>
</dbReference>
<dbReference type="PANTHER" id="PTHR37461:SF1">
    <property type="entry name" value="ANTI-SIGMA-K FACTOR RSKA"/>
    <property type="match status" value="1"/>
</dbReference>